<feature type="region of interest" description="Disordered" evidence="16">
    <location>
        <begin position="137"/>
        <end position="165"/>
    </location>
</feature>
<dbReference type="GO" id="GO:0045197">
    <property type="term" value="P:establishment or maintenance of epithelial cell apical/basal polarity"/>
    <property type="evidence" value="ECO:0007669"/>
    <property type="project" value="TreeGrafter"/>
</dbReference>
<evidence type="ECO:0000256" key="4">
    <source>
        <dbReference type="ARBA" id="ARBA00022427"/>
    </source>
</evidence>
<dbReference type="GO" id="GO:0008104">
    <property type="term" value="P:intracellular protein localization"/>
    <property type="evidence" value="ECO:0007669"/>
    <property type="project" value="TreeGrafter"/>
</dbReference>
<keyword evidence="6" id="KW-0132">Cell division</keyword>
<dbReference type="GO" id="GO:0000226">
    <property type="term" value="P:microtubule cytoskeleton organization"/>
    <property type="evidence" value="ECO:0007669"/>
    <property type="project" value="TreeGrafter"/>
</dbReference>
<dbReference type="FunFam" id="3.10.20.90:FF:000017">
    <property type="entry name" value="partitioning defective 3 homolog isoform X2"/>
    <property type="match status" value="1"/>
</dbReference>
<dbReference type="GO" id="GO:0005912">
    <property type="term" value="C:adherens junction"/>
    <property type="evidence" value="ECO:0007669"/>
    <property type="project" value="TreeGrafter"/>
</dbReference>
<dbReference type="CDD" id="cd23058">
    <property type="entry name" value="PDZ2_Par3-like"/>
    <property type="match status" value="1"/>
</dbReference>
<evidence type="ECO:0000256" key="13">
    <source>
        <dbReference type="ARBA" id="ARBA00071372"/>
    </source>
</evidence>
<name>A0A6P6IRY0_PUMCO</name>
<dbReference type="InterPro" id="IPR021922">
    <property type="entry name" value="Par3/HAL_N"/>
</dbReference>
<organism evidence="18 19">
    <name type="scientific">Puma concolor</name>
    <name type="common">Mountain lion</name>
    <name type="synonym">Felis concolor</name>
    <dbReference type="NCBI Taxonomy" id="9696"/>
    <lineage>
        <taxon>Eukaryota</taxon>
        <taxon>Metazoa</taxon>
        <taxon>Chordata</taxon>
        <taxon>Craniata</taxon>
        <taxon>Vertebrata</taxon>
        <taxon>Euteleostomi</taxon>
        <taxon>Mammalia</taxon>
        <taxon>Eutheria</taxon>
        <taxon>Laurasiatheria</taxon>
        <taxon>Carnivora</taxon>
        <taxon>Feliformia</taxon>
        <taxon>Felidae</taxon>
        <taxon>Felinae</taxon>
        <taxon>Puma</taxon>
    </lineage>
</organism>
<evidence type="ECO:0000256" key="6">
    <source>
        <dbReference type="ARBA" id="ARBA00022618"/>
    </source>
</evidence>
<dbReference type="GeneID" id="112871742"/>
<evidence type="ECO:0000256" key="9">
    <source>
        <dbReference type="ARBA" id="ARBA00023136"/>
    </source>
</evidence>
<dbReference type="Gene3D" id="3.10.20.90">
    <property type="entry name" value="Phosphatidylinositol 3-kinase Catalytic Subunit, Chain A, domain 1"/>
    <property type="match status" value="1"/>
</dbReference>
<comment type="subunit">
    <text evidence="12">Interacts with PARD6B. Interacts with INSC/inscuteable.</text>
</comment>
<proteinExistence type="inferred from homology"/>
<dbReference type="InterPro" id="IPR001478">
    <property type="entry name" value="PDZ"/>
</dbReference>
<feature type="compositionally biased region" description="Basic and acidic residues" evidence="16">
    <location>
        <begin position="810"/>
        <end position="852"/>
    </location>
</feature>
<feature type="compositionally biased region" description="Basic and acidic residues" evidence="16">
    <location>
        <begin position="913"/>
        <end position="926"/>
    </location>
</feature>
<dbReference type="GO" id="GO:0030010">
    <property type="term" value="P:establishment of cell polarity"/>
    <property type="evidence" value="ECO:0007669"/>
    <property type="project" value="TreeGrafter"/>
</dbReference>
<dbReference type="GO" id="GO:0051301">
    <property type="term" value="P:cell division"/>
    <property type="evidence" value="ECO:0007669"/>
    <property type="project" value="UniProtKB-KW"/>
</dbReference>
<feature type="region of interest" description="Disordered" evidence="16">
    <location>
        <begin position="318"/>
        <end position="372"/>
    </location>
</feature>
<dbReference type="GO" id="GO:0012505">
    <property type="term" value="C:endomembrane system"/>
    <property type="evidence" value="ECO:0007669"/>
    <property type="project" value="UniProtKB-SubCell"/>
</dbReference>
<feature type="compositionally biased region" description="Basic and acidic residues" evidence="16">
    <location>
        <begin position="767"/>
        <end position="794"/>
    </location>
</feature>
<comment type="subcellular location">
    <subcellularLocation>
        <location evidence="2">Cell junction</location>
        <location evidence="2">Tight junction</location>
    </subcellularLocation>
    <subcellularLocation>
        <location evidence="1">Endomembrane system</location>
    </subcellularLocation>
</comment>
<accession>A0A6P6IRY0</accession>
<protein>
    <recommendedName>
        <fullName evidence="13">Partitioning defective 3 homolog B</fullName>
    </recommendedName>
    <alternativeName>
        <fullName evidence="14">PAR3-beta</fullName>
    </alternativeName>
    <alternativeName>
        <fullName evidence="15">Partitioning defective 3-like protein</fullName>
    </alternativeName>
</protein>
<keyword evidence="4" id="KW-0796">Tight junction</keyword>
<evidence type="ECO:0000256" key="5">
    <source>
        <dbReference type="ARBA" id="ARBA00022553"/>
    </source>
</evidence>
<gene>
    <name evidence="19" type="primary">PARD3B</name>
</gene>
<evidence type="ECO:0000256" key="2">
    <source>
        <dbReference type="ARBA" id="ARBA00004435"/>
    </source>
</evidence>
<keyword evidence="9" id="KW-0472">Membrane</keyword>
<evidence type="ECO:0000256" key="12">
    <source>
        <dbReference type="ARBA" id="ARBA00064457"/>
    </source>
</evidence>
<feature type="compositionally biased region" description="Low complexity" evidence="16">
    <location>
        <begin position="151"/>
        <end position="162"/>
    </location>
</feature>
<dbReference type="SUPFAM" id="SSF50156">
    <property type="entry name" value="PDZ domain-like"/>
    <property type="match status" value="3"/>
</dbReference>
<evidence type="ECO:0000259" key="17">
    <source>
        <dbReference type="PROSITE" id="PS50106"/>
    </source>
</evidence>
<evidence type="ECO:0000256" key="10">
    <source>
        <dbReference type="ARBA" id="ARBA00023306"/>
    </source>
</evidence>
<keyword evidence="18" id="KW-1185">Reference proteome</keyword>
<dbReference type="GO" id="GO:0007155">
    <property type="term" value="P:cell adhesion"/>
    <property type="evidence" value="ECO:0007669"/>
    <property type="project" value="TreeGrafter"/>
</dbReference>
<dbReference type="GO" id="GO:0051660">
    <property type="term" value="P:establishment of centrosome localization"/>
    <property type="evidence" value="ECO:0007669"/>
    <property type="project" value="TreeGrafter"/>
</dbReference>
<comment type="similarity">
    <text evidence="3">Belongs to the PAR3 family.</text>
</comment>
<dbReference type="InterPro" id="IPR036034">
    <property type="entry name" value="PDZ_sf"/>
</dbReference>
<dbReference type="GO" id="GO:0016324">
    <property type="term" value="C:apical plasma membrane"/>
    <property type="evidence" value="ECO:0007669"/>
    <property type="project" value="TreeGrafter"/>
</dbReference>
<dbReference type="FunFam" id="2.30.42.10:FF:000078">
    <property type="entry name" value="Partitioning defective 3 homolog B"/>
    <property type="match status" value="1"/>
</dbReference>
<dbReference type="FunFam" id="2.30.42.10:FF:000117">
    <property type="entry name" value="partitioning defective 3 homolog B isoform X2"/>
    <property type="match status" value="1"/>
</dbReference>
<evidence type="ECO:0000256" key="14">
    <source>
        <dbReference type="ARBA" id="ARBA00080501"/>
    </source>
</evidence>
<dbReference type="PANTHER" id="PTHR16484">
    <property type="entry name" value="PARTITIONING DEFECTIVE 3 RELATED"/>
    <property type="match status" value="1"/>
</dbReference>
<evidence type="ECO:0000256" key="7">
    <source>
        <dbReference type="ARBA" id="ARBA00022737"/>
    </source>
</evidence>
<feature type="region of interest" description="Disordered" evidence="16">
    <location>
        <begin position="894"/>
        <end position="954"/>
    </location>
</feature>
<dbReference type="SMART" id="SM00228">
    <property type="entry name" value="PDZ"/>
    <property type="match status" value="3"/>
</dbReference>
<dbReference type="InterPro" id="IPR052213">
    <property type="entry name" value="PAR3"/>
</dbReference>
<evidence type="ECO:0000256" key="15">
    <source>
        <dbReference type="ARBA" id="ARBA00080550"/>
    </source>
</evidence>
<dbReference type="Pfam" id="PF00595">
    <property type="entry name" value="PDZ"/>
    <property type="match status" value="2"/>
</dbReference>
<evidence type="ECO:0000256" key="1">
    <source>
        <dbReference type="ARBA" id="ARBA00004308"/>
    </source>
</evidence>
<dbReference type="GO" id="GO:0005938">
    <property type="term" value="C:cell cortex"/>
    <property type="evidence" value="ECO:0007669"/>
    <property type="project" value="TreeGrafter"/>
</dbReference>
<reference evidence="19" key="1">
    <citation type="submission" date="2025-08" db="UniProtKB">
        <authorList>
            <consortium name="RefSeq"/>
        </authorList>
    </citation>
    <scope>IDENTIFICATION</scope>
    <source>
        <tissue evidence="19">Blood</tissue>
    </source>
</reference>
<dbReference type="RefSeq" id="XP_025790564.1">
    <property type="nucleotide sequence ID" value="XM_025934779.1"/>
</dbReference>
<keyword evidence="10" id="KW-0131">Cell cycle</keyword>
<keyword evidence="7" id="KW-0677">Repeat</keyword>
<feature type="domain" description="PDZ" evidence="17">
    <location>
        <begin position="496"/>
        <end position="571"/>
    </location>
</feature>
<feature type="region of interest" description="Disordered" evidence="16">
    <location>
        <begin position="708"/>
        <end position="852"/>
    </location>
</feature>
<dbReference type="GO" id="GO:0035091">
    <property type="term" value="F:phosphatidylinositol binding"/>
    <property type="evidence" value="ECO:0007669"/>
    <property type="project" value="TreeGrafter"/>
</dbReference>
<dbReference type="Proteomes" id="UP000515131">
    <property type="component" value="Unplaced"/>
</dbReference>
<evidence type="ECO:0000256" key="3">
    <source>
        <dbReference type="ARBA" id="ARBA00005358"/>
    </source>
</evidence>
<feature type="region of interest" description="Disordered" evidence="16">
    <location>
        <begin position="1036"/>
        <end position="1133"/>
    </location>
</feature>
<dbReference type="Pfam" id="PF12053">
    <property type="entry name" value="Par3_HAL_N_term"/>
    <property type="match status" value="1"/>
</dbReference>
<dbReference type="CTD" id="117583"/>
<keyword evidence="5" id="KW-0597">Phosphoprotein</keyword>
<dbReference type="GO" id="GO:0005923">
    <property type="term" value="C:bicellular tight junction"/>
    <property type="evidence" value="ECO:0007669"/>
    <property type="project" value="UniProtKB-SubCell"/>
</dbReference>
<evidence type="ECO:0000256" key="11">
    <source>
        <dbReference type="ARBA" id="ARBA00055389"/>
    </source>
</evidence>
<keyword evidence="8" id="KW-0965">Cell junction</keyword>
<dbReference type="AlphaFoldDB" id="A0A6P6IRY0"/>
<dbReference type="CDD" id="cd06691">
    <property type="entry name" value="PDZ1_Par3-like"/>
    <property type="match status" value="1"/>
</dbReference>
<comment type="function">
    <text evidence="11">Putative adapter protein involved in asymmetrical cell division and cell polarization processes. May play a role in the formation of epithelial tight junctions.</text>
</comment>
<feature type="domain" description="PDZ" evidence="17">
    <location>
        <begin position="381"/>
        <end position="454"/>
    </location>
</feature>
<evidence type="ECO:0000313" key="18">
    <source>
        <dbReference type="Proteomes" id="UP000515131"/>
    </source>
</evidence>
<dbReference type="FunFam" id="2.30.42.10:FF:000011">
    <property type="entry name" value="partitioning defective 3 homolog isoform X1"/>
    <property type="match status" value="1"/>
</dbReference>
<dbReference type="CDD" id="cd23059">
    <property type="entry name" value="PDZ3_Par3-like"/>
    <property type="match status" value="1"/>
</dbReference>
<feature type="compositionally biased region" description="Basic and acidic residues" evidence="16">
    <location>
        <begin position="714"/>
        <end position="734"/>
    </location>
</feature>
<dbReference type="PANTHER" id="PTHR16484:SF4">
    <property type="entry name" value="PARTITIONING DEFECTIVE 3 HOMOLOG B"/>
    <property type="match status" value="1"/>
</dbReference>
<evidence type="ECO:0000256" key="16">
    <source>
        <dbReference type="SAM" id="MobiDB-lite"/>
    </source>
</evidence>
<sequence length="1133" mass="124969">MKVTVCFGRTGIVVPCKEGQLRVRELTQQALQRYLKTREKDPGYWVKIHHLEYTDGGILDPDDVLADVVEDKDKLIAVFDEQEPLHKIESPSGNLAGQQTPDAFETEVAAQLAAFKPIGGEIEVTPSALKLGTPLLVRRSSDPAPGPPADAQPSASQSSGQSLKPVTLDSTQNLEDGEVMNGVQTELLASLKTKDALSDMTRTVEISGEGGPLGIHVVPFFSSLSGRILGLFIRGIEENSRSKREGLFHENECIVKINHVDLVDKTFAQAQDVFRQAMKSPSVLLNVLPPQNRDQYEKSVIGPLNIFGDNDGILRTKLPPPVHGISGIKTGTGTGRPEEDASTSLQQNKSPRVPRLGRKPSSPSLSPLMGFGSKKNAKKIKIDLKKGPEGLGFTVVTRDSSIHGPGPIFVKNILPKGAAIKDGRLQSGDRILEVNGRDVTGRTQEELVAMLRSTKQGETASLVIARQEGAFLPRELKGEPDCYPLPLETTEQLTFEIPLNDSGSAGLGVSLKGNKSRETGTDLGIFIKSIIHGGAAFKDGRLRMNDQLIAVNGESLLGKSNHEAMETLRRSMSMEGNIRGMIQLVILRRPERPMEEPTECGAFSKPCFENCPNTINASRRNDNSSLHPFGTYSSQDKQKELLLPSDGWAEAEVPPSPPPHPVLELGTEDYSHSSGVDSAVYFPDQHTHFRSVTPARQPESMNLKASKSMDLVPDESKVHSLADHKSDGLSDKSSRSGQGALNCEAAPQGSSELEDVENKARKIKKPKEKEKKKEKGKMKVKEKKLKEENGDPERKIKKKGFGAMLRFGKKKDDKGGKAEQKGTRKHGSLREEELEKMKEERERIGAKHQELREKQARGLIDYATGGIGSLHDMDDDEMDPNYARVNHFREPCASANVYRSPSPPRAGPLGYPRDGRPLSPERDHLEGLYAKVNKPYHPPMPVDSGRPPSGSTDRIQKLRKEYYQARREGFTLYEDDEGRARLDYDFHWVSGKGPDGNAHNIRFEGMERQYASLPRGGPADPIDYLTATPRGLYKERELPYYPGAHPVHPPKGSYPRPPDLRLADLRYPQYYPPPPAPQHKGPFRQDVPPSPPQHPRVPAYQEMGRPGPRGGSPDQYPYRAQDPRQKNPMTAAV</sequence>
<dbReference type="Gene3D" id="2.30.42.10">
    <property type="match status" value="3"/>
</dbReference>
<evidence type="ECO:0000256" key="8">
    <source>
        <dbReference type="ARBA" id="ARBA00022949"/>
    </source>
</evidence>
<evidence type="ECO:0000313" key="19">
    <source>
        <dbReference type="RefSeq" id="XP_025790564.1"/>
    </source>
</evidence>
<feature type="domain" description="PDZ" evidence="17">
    <location>
        <begin position="201"/>
        <end position="289"/>
    </location>
</feature>
<dbReference type="PROSITE" id="PS50106">
    <property type="entry name" value="PDZ"/>
    <property type="match status" value="3"/>
</dbReference>